<reference evidence="1 2" key="1">
    <citation type="journal article" date="2021" name="Hortic Res">
        <title>The domestication of Cucurbita argyrosperma as revealed by the genome of its wild relative.</title>
        <authorList>
            <person name="Barrera-Redondo J."/>
            <person name="Sanchez-de la Vega G."/>
            <person name="Aguirre-Liguori J.A."/>
            <person name="Castellanos-Morales G."/>
            <person name="Gutierrez-Guerrero Y.T."/>
            <person name="Aguirre-Dugua X."/>
            <person name="Aguirre-Planter E."/>
            <person name="Tenaillon M.I."/>
            <person name="Lira-Saade R."/>
            <person name="Eguiarte L.E."/>
        </authorList>
    </citation>
    <scope>NUCLEOTIDE SEQUENCE [LARGE SCALE GENOMIC DNA]</scope>
    <source>
        <strain evidence="1">JBR-2021</strain>
    </source>
</reference>
<name>A0AAV6MAV0_9ROSI</name>
<sequence length="140" mass="16745">MGLKWILNSAFTQVLGLTEKQQHNQNEAGEGIKNVEQVKESEDCFYGGLNFESGFQMPLHYPRGWITRWPARPYHWPWDRLRLWLWQHELPRVWLRRQRWLLGVRCVKPARLFLGILIRMMNGIISIRECSWIHSSTDSD</sequence>
<dbReference type="EMBL" id="JAGKQH010000016">
    <property type="protein sequence ID" value="KAG6577527.1"/>
    <property type="molecule type" value="Genomic_DNA"/>
</dbReference>
<organism evidence="1 2">
    <name type="scientific">Cucurbita argyrosperma subsp. sororia</name>
    <dbReference type="NCBI Taxonomy" id="37648"/>
    <lineage>
        <taxon>Eukaryota</taxon>
        <taxon>Viridiplantae</taxon>
        <taxon>Streptophyta</taxon>
        <taxon>Embryophyta</taxon>
        <taxon>Tracheophyta</taxon>
        <taxon>Spermatophyta</taxon>
        <taxon>Magnoliopsida</taxon>
        <taxon>eudicotyledons</taxon>
        <taxon>Gunneridae</taxon>
        <taxon>Pentapetalae</taxon>
        <taxon>rosids</taxon>
        <taxon>fabids</taxon>
        <taxon>Cucurbitales</taxon>
        <taxon>Cucurbitaceae</taxon>
        <taxon>Cucurbiteae</taxon>
        <taxon>Cucurbita</taxon>
    </lineage>
</organism>
<dbReference type="Proteomes" id="UP000685013">
    <property type="component" value="Chromosome 16"/>
</dbReference>
<evidence type="ECO:0000313" key="2">
    <source>
        <dbReference type="Proteomes" id="UP000685013"/>
    </source>
</evidence>
<comment type="caution">
    <text evidence="1">The sequence shown here is derived from an EMBL/GenBank/DDBJ whole genome shotgun (WGS) entry which is preliminary data.</text>
</comment>
<keyword evidence="2" id="KW-1185">Reference proteome</keyword>
<feature type="non-terminal residue" evidence="1">
    <location>
        <position position="1"/>
    </location>
</feature>
<gene>
    <name evidence="1" type="ORF">SDJN03_25101</name>
</gene>
<dbReference type="AlphaFoldDB" id="A0AAV6MAV0"/>
<proteinExistence type="predicted"/>
<evidence type="ECO:0000313" key="1">
    <source>
        <dbReference type="EMBL" id="KAG6577527.1"/>
    </source>
</evidence>
<protein>
    <submittedName>
        <fullName evidence="1">Uncharacterized protein</fullName>
    </submittedName>
</protein>
<accession>A0AAV6MAV0</accession>